<proteinExistence type="predicted"/>
<dbReference type="Pfam" id="PF06985">
    <property type="entry name" value="HET"/>
    <property type="match status" value="1"/>
</dbReference>
<dbReference type="Proteomes" id="UP000070501">
    <property type="component" value="Unassembled WGS sequence"/>
</dbReference>
<dbReference type="EMBL" id="KQ964281">
    <property type="protein sequence ID" value="KXJ85488.1"/>
    <property type="molecule type" value="Genomic_DNA"/>
</dbReference>
<dbReference type="InterPro" id="IPR010730">
    <property type="entry name" value="HET"/>
</dbReference>
<dbReference type="OrthoDB" id="5571888at2759"/>
<organism evidence="2 3">
    <name type="scientific">Microdochium bolleyi</name>
    <dbReference type="NCBI Taxonomy" id="196109"/>
    <lineage>
        <taxon>Eukaryota</taxon>
        <taxon>Fungi</taxon>
        <taxon>Dikarya</taxon>
        <taxon>Ascomycota</taxon>
        <taxon>Pezizomycotina</taxon>
        <taxon>Sordariomycetes</taxon>
        <taxon>Xylariomycetidae</taxon>
        <taxon>Xylariales</taxon>
        <taxon>Microdochiaceae</taxon>
        <taxon>Microdochium</taxon>
    </lineage>
</organism>
<gene>
    <name evidence="2" type="ORF">Micbo1qcDRAFT_209967</name>
</gene>
<dbReference type="InParanoid" id="A0A136IL35"/>
<reference evidence="3" key="1">
    <citation type="submission" date="2016-02" db="EMBL/GenBank/DDBJ databases">
        <title>Draft genome sequence of Microdochium bolleyi, a fungal endophyte of beachgrass.</title>
        <authorList>
            <consortium name="DOE Joint Genome Institute"/>
            <person name="David A.S."/>
            <person name="May G."/>
            <person name="Haridas S."/>
            <person name="Lim J."/>
            <person name="Wang M."/>
            <person name="Labutti K."/>
            <person name="Lipzen A."/>
            <person name="Barry K."/>
            <person name="Grigoriev I.V."/>
        </authorList>
    </citation>
    <scope>NUCLEOTIDE SEQUENCE [LARGE SCALE GENOMIC DNA]</scope>
    <source>
        <strain evidence="3">J235TASD1</strain>
    </source>
</reference>
<dbReference type="InterPro" id="IPR052895">
    <property type="entry name" value="HetReg/Transcr_Mod"/>
</dbReference>
<name>A0A136IL35_9PEZI</name>
<sequence length="277" mass="32044">MPLSYTELDPARAQIRLLRLKATSKTTARSKNYTEPCLSYSLERTSLDSKPNFAALSYVWGDPEDTVGILVDGTTVQITRNLYDVLQWHRGWRPDWAVWADAVCINQDDPREKGHQIRQMGRVYREATKVICWIGPTTDRIELWLRWGPRLGEPFSVRGLRRISGWLRREAWWMIFRAMAWLGGDAELAVILIALMIRNGGIDLHYCAYFHRMWTFQESFLPHKDNIICMVGGVAHGPWLLHGYFVDSFPSFISQKCDHLEKAKNGMSNLEMQQRAA</sequence>
<dbReference type="STRING" id="196109.A0A136IL35"/>
<keyword evidence="3" id="KW-1185">Reference proteome</keyword>
<protein>
    <submittedName>
        <fullName evidence="2">Heterokaryon incompatibility protein-domain-containing protein</fullName>
    </submittedName>
</protein>
<evidence type="ECO:0000259" key="1">
    <source>
        <dbReference type="Pfam" id="PF06985"/>
    </source>
</evidence>
<evidence type="ECO:0000313" key="3">
    <source>
        <dbReference type="Proteomes" id="UP000070501"/>
    </source>
</evidence>
<evidence type="ECO:0000313" key="2">
    <source>
        <dbReference type="EMBL" id="KXJ85488.1"/>
    </source>
</evidence>
<accession>A0A136IL35</accession>
<feature type="domain" description="Heterokaryon incompatibility" evidence="1">
    <location>
        <begin position="53"/>
        <end position="218"/>
    </location>
</feature>
<dbReference type="PANTHER" id="PTHR24148">
    <property type="entry name" value="ANKYRIN REPEAT DOMAIN-CONTAINING PROTEIN 39 HOMOLOG-RELATED"/>
    <property type="match status" value="1"/>
</dbReference>
<dbReference type="PANTHER" id="PTHR24148:SF64">
    <property type="entry name" value="HETEROKARYON INCOMPATIBILITY DOMAIN-CONTAINING PROTEIN"/>
    <property type="match status" value="1"/>
</dbReference>
<dbReference type="AlphaFoldDB" id="A0A136IL35"/>